<dbReference type="AlphaFoldDB" id="A0A9Q1KX41"/>
<proteinExistence type="inferred from homology"/>
<dbReference type="PANTHER" id="PTHR15138">
    <property type="entry name" value="TRANSCRIPTION INITIATION FACTOR TFIID SUBUNIT 4"/>
    <property type="match status" value="1"/>
</dbReference>
<evidence type="ECO:0000256" key="1">
    <source>
        <dbReference type="ARBA" id="ARBA00004123"/>
    </source>
</evidence>
<dbReference type="InterPro" id="IPR007900">
    <property type="entry name" value="TAF4_C"/>
</dbReference>
<feature type="domain" description="Transcription initiation factor TFIID component TAF4 C-terminal" evidence="6">
    <location>
        <begin position="114"/>
        <end position="165"/>
    </location>
</feature>
<dbReference type="GO" id="GO:0005669">
    <property type="term" value="C:transcription factor TFIID complex"/>
    <property type="evidence" value="ECO:0007669"/>
    <property type="project" value="InterPro"/>
</dbReference>
<protein>
    <recommendedName>
        <fullName evidence="6">Transcription initiation factor TFIID component TAF4 C-terminal domain-containing protein</fullName>
    </recommendedName>
</protein>
<dbReference type="InterPro" id="IPR045144">
    <property type="entry name" value="TAF4"/>
</dbReference>
<gene>
    <name evidence="7" type="ORF">Cgig2_021157</name>
</gene>
<comment type="caution">
    <text evidence="7">The sequence shown here is derived from an EMBL/GenBank/DDBJ whole genome shotgun (WGS) entry which is preliminary data.</text>
</comment>
<dbReference type="EMBL" id="JAKOGI010000013">
    <property type="protein sequence ID" value="KAJ8450685.1"/>
    <property type="molecule type" value="Genomic_DNA"/>
</dbReference>
<evidence type="ECO:0000313" key="8">
    <source>
        <dbReference type="Proteomes" id="UP001153076"/>
    </source>
</evidence>
<organism evidence="7 8">
    <name type="scientific">Carnegiea gigantea</name>
    <dbReference type="NCBI Taxonomy" id="171969"/>
    <lineage>
        <taxon>Eukaryota</taxon>
        <taxon>Viridiplantae</taxon>
        <taxon>Streptophyta</taxon>
        <taxon>Embryophyta</taxon>
        <taxon>Tracheophyta</taxon>
        <taxon>Spermatophyta</taxon>
        <taxon>Magnoliopsida</taxon>
        <taxon>eudicotyledons</taxon>
        <taxon>Gunneridae</taxon>
        <taxon>Pentapetalae</taxon>
        <taxon>Caryophyllales</taxon>
        <taxon>Cactineae</taxon>
        <taxon>Cactaceae</taxon>
        <taxon>Cactoideae</taxon>
        <taxon>Echinocereeae</taxon>
        <taxon>Carnegiea</taxon>
    </lineage>
</organism>
<dbReference type="OrthoDB" id="21060at2759"/>
<evidence type="ECO:0000256" key="4">
    <source>
        <dbReference type="ARBA" id="ARBA00023163"/>
    </source>
</evidence>
<dbReference type="Pfam" id="PF05236">
    <property type="entry name" value="TAF4"/>
    <property type="match status" value="1"/>
</dbReference>
<name>A0A9Q1KX41_9CARY</name>
<sequence>MAELEATELLRLKKSQNHLFTLNKLAKTYYQEGAQTDESRKQMILSLGVWCLLSVGYAINGFGASANPSPNPSNTEFCFFAAITQPNPSRLKLCQLGLCVGNNDNNNDNGSNDGMIFGRGLVRQSGRSQVTAPPPRAARNISVKDMIAVLEREPQMAKSTVIYRLYEKMRAEAATE</sequence>
<dbReference type="GO" id="GO:0016251">
    <property type="term" value="F:RNA polymerase II general transcription initiation factor activity"/>
    <property type="evidence" value="ECO:0007669"/>
    <property type="project" value="TreeGrafter"/>
</dbReference>
<dbReference type="GO" id="GO:0003677">
    <property type="term" value="F:DNA binding"/>
    <property type="evidence" value="ECO:0007669"/>
    <property type="project" value="TreeGrafter"/>
</dbReference>
<dbReference type="PANTHER" id="PTHR15138:SF14">
    <property type="entry name" value="TRANSCRIPTION INITIATION FACTOR TFIID SUBUNIT 4"/>
    <property type="match status" value="1"/>
</dbReference>
<keyword evidence="5" id="KW-0539">Nucleus</keyword>
<dbReference type="GO" id="GO:0006367">
    <property type="term" value="P:transcription initiation at RNA polymerase II promoter"/>
    <property type="evidence" value="ECO:0007669"/>
    <property type="project" value="TreeGrafter"/>
</dbReference>
<evidence type="ECO:0000313" key="7">
    <source>
        <dbReference type="EMBL" id="KAJ8450685.1"/>
    </source>
</evidence>
<accession>A0A9Q1KX41</accession>
<reference evidence="7" key="1">
    <citation type="submission" date="2022-04" db="EMBL/GenBank/DDBJ databases">
        <title>Carnegiea gigantea Genome sequencing and assembly v2.</title>
        <authorList>
            <person name="Copetti D."/>
            <person name="Sanderson M.J."/>
            <person name="Burquez A."/>
            <person name="Wojciechowski M.F."/>
        </authorList>
    </citation>
    <scope>NUCLEOTIDE SEQUENCE</scope>
    <source>
        <strain evidence="7">SGP5-SGP5p</strain>
        <tissue evidence="7">Aerial part</tissue>
    </source>
</reference>
<evidence type="ECO:0000259" key="6">
    <source>
        <dbReference type="Pfam" id="PF05236"/>
    </source>
</evidence>
<keyword evidence="3" id="KW-0805">Transcription regulation</keyword>
<dbReference type="Proteomes" id="UP001153076">
    <property type="component" value="Unassembled WGS sequence"/>
</dbReference>
<comment type="similarity">
    <text evidence="2">Belongs to the TAF4 family.</text>
</comment>
<keyword evidence="4" id="KW-0804">Transcription</keyword>
<comment type="subcellular location">
    <subcellularLocation>
        <location evidence="1">Nucleus</location>
    </subcellularLocation>
</comment>
<keyword evidence="8" id="KW-1185">Reference proteome</keyword>
<evidence type="ECO:0000256" key="2">
    <source>
        <dbReference type="ARBA" id="ARBA00006178"/>
    </source>
</evidence>
<evidence type="ECO:0000256" key="5">
    <source>
        <dbReference type="ARBA" id="ARBA00023242"/>
    </source>
</evidence>
<evidence type="ECO:0000256" key="3">
    <source>
        <dbReference type="ARBA" id="ARBA00023015"/>
    </source>
</evidence>